<organism evidence="2 3">
    <name type="scientific">Methanosarcina mazei Tuc01</name>
    <dbReference type="NCBI Taxonomy" id="1236903"/>
    <lineage>
        <taxon>Archaea</taxon>
        <taxon>Methanobacteriati</taxon>
        <taxon>Methanobacteriota</taxon>
        <taxon>Stenosarchaea group</taxon>
        <taxon>Methanomicrobia</taxon>
        <taxon>Methanosarcinales</taxon>
        <taxon>Methanosarcinaceae</taxon>
        <taxon>Methanosarcina</taxon>
    </lineage>
</organism>
<dbReference type="Proteomes" id="UP000011718">
    <property type="component" value="Chromosome"/>
</dbReference>
<feature type="compositionally biased region" description="Basic and acidic residues" evidence="1">
    <location>
        <begin position="20"/>
        <end position="42"/>
    </location>
</feature>
<evidence type="ECO:0000313" key="2">
    <source>
        <dbReference type="EMBL" id="AGF98189.1"/>
    </source>
</evidence>
<dbReference type="HOGENOM" id="CLU_3245370_0_0_2"/>
<feature type="region of interest" description="Disordered" evidence="1">
    <location>
        <begin position="1"/>
        <end position="42"/>
    </location>
</feature>
<name>M1QMB6_METMZ</name>
<evidence type="ECO:0000313" key="3">
    <source>
        <dbReference type="Proteomes" id="UP000011718"/>
    </source>
</evidence>
<sequence length="42" mass="4921">MIEKSGTFNEVHCNKYSVRPPERSEKDSGLKRRKSAEKERVL</sequence>
<gene>
    <name evidence="2" type="ORF">MmTuc01_2917</name>
</gene>
<proteinExistence type="predicted"/>
<protein>
    <submittedName>
        <fullName evidence="2">Uncharacterized protein</fullName>
    </submittedName>
</protein>
<accession>M1QMB6</accession>
<dbReference type="BioCyc" id="MMAZ1236903:G139K-2774-MONOMER"/>
<dbReference type="EMBL" id="CP004144">
    <property type="protein sequence ID" value="AGF98189.1"/>
    <property type="molecule type" value="Genomic_DNA"/>
</dbReference>
<reference evidence="2 3" key="1">
    <citation type="journal article" date="2013" name="Genome Announc.">
        <title>Complete Genome of a Methanosarcina mazei Strain Isolated from Sediment Samples from an Amazonian Flooded Area.</title>
        <authorList>
            <person name="Assis das Gracas D."/>
            <person name="Thiago Juca Ramos R."/>
            <person name="Vieira Araujo A.C."/>
            <person name="Zahlouth R."/>
            <person name="Ribeiro Carneiro A."/>
            <person name="Souza Lopes T."/>
            <person name="Azevedo Barauna R."/>
            <person name="Azevedo V."/>
            <person name="Cruz Schneider M.P."/>
            <person name="Pellizari V.H."/>
            <person name="Silva A."/>
        </authorList>
    </citation>
    <scope>NUCLEOTIDE SEQUENCE [LARGE SCALE GENOMIC DNA]</scope>
    <source>
        <strain evidence="2 3">Tuc01</strain>
    </source>
</reference>
<evidence type="ECO:0000256" key="1">
    <source>
        <dbReference type="SAM" id="MobiDB-lite"/>
    </source>
</evidence>
<dbReference type="AlphaFoldDB" id="M1QMB6"/>
<dbReference type="KEGG" id="mmaz:MmTuc01_2917"/>